<comment type="caution">
    <text evidence="2">The sequence shown here is derived from an EMBL/GenBank/DDBJ whole genome shotgun (WGS) entry which is preliminary data.</text>
</comment>
<proteinExistence type="predicted"/>
<gene>
    <name evidence="2" type="ORF">CLV59_105246</name>
</gene>
<evidence type="ECO:0000256" key="1">
    <source>
        <dbReference type="SAM" id="MobiDB-lite"/>
    </source>
</evidence>
<evidence type="ECO:0000313" key="2">
    <source>
        <dbReference type="EMBL" id="RAJ80138.1"/>
    </source>
</evidence>
<accession>A0A327W579</accession>
<feature type="compositionally biased region" description="Polar residues" evidence="1">
    <location>
        <begin position="1483"/>
        <end position="1496"/>
    </location>
</feature>
<feature type="region of interest" description="Disordered" evidence="1">
    <location>
        <begin position="1459"/>
        <end position="1521"/>
    </location>
</feature>
<dbReference type="EMBL" id="QLMA01000005">
    <property type="protein sequence ID" value="RAJ80138.1"/>
    <property type="molecule type" value="Genomic_DNA"/>
</dbReference>
<organism evidence="2 3">
    <name type="scientific">Chitinophaga dinghuensis</name>
    <dbReference type="NCBI Taxonomy" id="1539050"/>
    <lineage>
        <taxon>Bacteria</taxon>
        <taxon>Pseudomonadati</taxon>
        <taxon>Bacteroidota</taxon>
        <taxon>Chitinophagia</taxon>
        <taxon>Chitinophagales</taxon>
        <taxon>Chitinophagaceae</taxon>
        <taxon>Chitinophaga</taxon>
    </lineage>
</organism>
<sequence>MSNCHCHTDIARDGSGQLTRYLTALDPAYAEVDGRSIQDLLIFAQKYAAQLRFYDIPGNELKENTPGTKISWVEFFRRDVAVLAAAVTTATPDAYRSQYDSLRTALDQTPDTNGFEALFKPIIQIMVLLDGWYSVAIPGNPIQEDLLLSIQSVLAGQVQKMKAYAEGYRIVDVKRNITLDFTDIVNDDIWKVNDDVDPDNTIFQGDTPEDQIKNAALYIDDIFIAFYNSLVQLSNNGDGYLQFALKAYPGHQPHMGLFLSFLQLFQLVQTQMNDITGRMLDFYYRDVLHLTEKPSVPDKAHIIFELAKDVKEYSLDQGTALSAGKDAAGKEQTYITENPLVINQAKVKELKTIFINKTPADGMEGAKTIQTIYARPVANSQDGMGAKFIDKYPHWPTFGQGPASDQTFTDRICRLLEHPVPETIRTDKASIGFAVASPQLLLQGGRRWLMVAFDGLAQLMQQASKITDGTAPLSIYFTGEKEWLQVNIQADLSAVYKQLNATGIFGQNTPQTPVYSMITVSGTAYLLIYLPISAPSVIGFDPKLHTGYAFNTSLPVMRIMLNPQLGLSAQDYRNLQASSFSIQVTVGSMYKSKPTSTGLTSAATVATGPFLDGLRTLVIQNDLGIQPTNKPFDPFTFLPARGKAFYIGSDEVFNKSLNRLGVNIMRTAEIDGVNNNVAYAVDLLQDRQWTRLGDMYSGNNYSSFTSSNLCMDILYAFNGTATPAHLTYLRDPVLPVTNWTPQTVKGFLRLSNLYNTTTGGEFPPPPPSLQEQAQTLEINQLSVSYVSELNGLVDGVDQFFHVYPFGVAEISLTENAKSTTGMVSLRSNLVAGLNYLYDNRKHSAAIDANGTLLPQFTFVDPYSRMLTVNNTSTVTNNDGGYTINPKAIGSRNDRTMAELLLHASGLDTGSRLNQYSGQYQEEGMLFIGLENLQPLQSLSLLFEFADGTAEDDEDDPPPIHWSYLINNEWRPLPGEALISDGTFGFQTTGIIQIDIPEDITTKSTMITTGLSWLCASVTADANRFPHLIDVIAQAAEVSFVDNNNDQRHFDEALSAGTISKLSVKVAEVSKVQQPFASFDGKHKEVGKEFYTRVSERLRHKARAITSWDYEHLVLDRYPTIYKVKCIPHTAPDCICWTAPSQTDANGQPLCCGQQIAPGHVLVVPLANMKNRTAINPLQPKTSRRTLLEIEAYLQQRTSPFVNVRARNPVYEQILVAFKVQFITGTDKGYYLKKLNDEIVRFLTPWAFDDNAAPVFGQKVYASAIINFIEERPYVDFITDFAMFVCRKDCCADTTPAVPQGTTDLLTDLINATNCDEVEAATLRQPDYPGVVVAIPSTPRSILVSVPKHIIVPYQAPPQVDPCTQRKMNAVQAQQAVMTNVANMDTPRTATVANVTSSAPTNMASSQGNVSMANTTTYLSSAANTATPVAGITNTTTPVSAADTSHPVVPANAVNPVSETAAGSLSEGPKTVKTASVGEISRAANKTNTPDNNTGTADASADTVKPATGKTSTKGRSKPKSK</sequence>
<evidence type="ECO:0000313" key="3">
    <source>
        <dbReference type="Proteomes" id="UP000249819"/>
    </source>
</evidence>
<dbReference type="Proteomes" id="UP000249819">
    <property type="component" value="Unassembled WGS sequence"/>
</dbReference>
<reference evidence="2 3" key="1">
    <citation type="submission" date="2018-06" db="EMBL/GenBank/DDBJ databases">
        <title>Genomic Encyclopedia of Archaeal and Bacterial Type Strains, Phase II (KMG-II): from individual species to whole genera.</title>
        <authorList>
            <person name="Goeker M."/>
        </authorList>
    </citation>
    <scope>NUCLEOTIDE SEQUENCE [LARGE SCALE GENOMIC DNA]</scope>
    <source>
        <strain evidence="2 3">DSM 29821</strain>
    </source>
</reference>
<name>A0A327W579_9BACT</name>
<keyword evidence="3" id="KW-1185">Reference proteome</keyword>
<feature type="compositionally biased region" description="Basic residues" evidence="1">
    <location>
        <begin position="1512"/>
        <end position="1521"/>
    </location>
</feature>
<dbReference type="OrthoDB" id="9762853at2"/>
<evidence type="ECO:0008006" key="4">
    <source>
        <dbReference type="Google" id="ProtNLM"/>
    </source>
</evidence>
<protein>
    <recommendedName>
        <fullName evidence="4">Baseplate J-like protein</fullName>
    </recommendedName>
</protein>
<dbReference type="RefSeq" id="WP_111593152.1">
    <property type="nucleotide sequence ID" value="NZ_QLMA01000005.1"/>
</dbReference>